<dbReference type="InterPro" id="IPR051838">
    <property type="entry name" value="ARTD_PARP"/>
</dbReference>
<dbReference type="Gene3D" id="3.10.110.10">
    <property type="entry name" value="Ubiquitin Conjugating Enzyme"/>
    <property type="match status" value="1"/>
</dbReference>
<dbReference type="SMART" id="SM00212">
    <property type="entry name" value="UBCc"/>
    <property type="match status" value="1"/>
</dbReference>
<evidence type="ECO:0000256" key="1">
    <source>
        <dbReference type="ARBA" id="ARBA00022676"/>
    </source>
</evidence>
<keyword evidence="8" id="KW-1185">Reference proteome</keyword>
<name>A0A2T3YW85_TRIA4</name>
<reference evidence="7 8" key="1">
    <citation type="submission" date="2016-07" db="EMBL/GenBank/DDBJ databases">
        <title>Multiple horizontal gene transfer events from other fungi enriched the ability of initially mycotrophic Trichoderma (Ascomycota) to feed on dead plant biomass.</title>
        <authorList>
            <consortium name="DOE Joint Genome Institute"/>
            <person name="Aerts A."/>
            <person name="Atanasova L."/>
            <person name="Chenthamara K."/>
            <person name="Zhang J."/>
            <person name="Grujic M."/>
            <person name="Henrissat B."/>
            <person name="Kuo A."/>
            <person name="Salamov A."/>
            <person name="Lipzen A."/>
            <person name="Labutti K."/>
            <person name="Barry K."/>
            <person name="Miao Y."/>
            <person name="Rahimi M.J."/>
            <person name="Shen Q."/>
            <person name="Grigoriev I.V."/>
            <person name="Kubicek C.P."/>
            <person name="Druzhinina I.S."/>
        </authorList>
    </citation>
    <scope>NUCLEOTIDE SEQUENCE [LARGE SCALE GENOMIC DNA]</scope>
    <source>
        <strain evidence="7 8">CBS 433.97</strain>
    </source>
</reference>
<organism evidence="7 8">
    <name type="scientific">Trichoderma asperellum (strain ATCC 204424 / CBS 433.97 / NBRC 101777)</name>
    <dbReference type="NCBI Taxonomy" id="1042311"/>
    <lineage>
        <taxon>Eukaryota</taxon>
        <taxon>Fungi</taxon>
        <taxon>Dikarya</taxon>
        <taxon>Ascomycota</taxon>
        <taxon>Pezizomycotina</taxon>
        <taxon>Sordariomycetes</taxon>
        <taxon>Hypocreomycetidae</taxon>
        <taxon>Hypocreales</taxon>
        <taxon>Hypocreaceae</taxon>
        <taxon>Trichoderma</taxon>
    </lineage>
</organism>
<protein>
    <recommendedName>
        <fullName evidence="6">UBC core domain-containing protein</fullName>
    </recommendedName>
</protein>
<dbReference type="SUPFAM" id="SSF54495">
    <property type="entry name" value="UBC-like"/>
    <property type="match status" value="1"/>
</dbReference>
<keyword evidence="1" id="KW-0328">Glycosyltransferase</keyword>
<dbReference type="InterPro" id="IPR016135">
    <property type="entry name" value="UBQ-conjugating_enzyme/RWD"/>
</dbReference>
<dbReference type="Pfam" id="PF00644">
    <property type="entry name" value="PARP"/>
    <property type="match status" value="1"/>
</dbReference>
<accession>A0A2T3YW85</accession>
<dbReference type="STRING" id="1042311.A0A2T3YW85"/>
<evidence type="ECO:0000313" key="7">
    <source>
        <dbReference type="EMBL" id="PTB36790.1"/>
    </source>
</evidence>
<evidence type="ECO:0000313" key="8">
    <source>
        <dbReference type="Proteomes" id="UP000240493"/>
    </source>
</evidence>
<dbReference type="Pfam" id="PF00179">
    <property type="entry name" value="UQ_con"/>
    <property type="match status" value="1"/>
</dbReference>
<keyword evidence="2" id="KW-0808">Transferase</keyword>
<dbReference type="Gene3D" id="3.90.228.10">
    <property type="match status" value="1"/>
</dbReference>
<dbReference type="InterPro" id="IPR012317">
    <property type="entry name" value="Poly(ADP-ribose)pol_cat_dom"/>
</dbReference>
<dbReference type="InterPro" id="IPR000608">
    <property type="entry name" value="UBC"/>
</dbReference>
<dbReference type="SUPFAM" id="SSF56399">
    <property type="entry name" value="ADP-ribosylation"/>
    <property type="match status" value="1"/>
</dbReference>
<dbReference type="CDD" id="cd23802">
    <property type="entry name" value="UBCc_UBE2Q"/>
    <property type="match status" value="1"/>
</dbReference>
<dbReference type="Proteomes" id="UP000240493">
    <property type="component" value="Unassembled WGS sequence"/>
</dbReference>
<evidence type="ECO:0000259" key="6">
    <source>
        <dbReference type="PROSITE" id="PS50127"/>
    </source>
</evidence>
<keyword evidence="4" id="KW-0520">NAD</keyword>
<dbReference type="EMBL" id="KZ679269">
    <property type="protein sequence ID" value="PTB36790.1"/>
    <property type="molecule type" value="Genomic_DNA"/>
</dbReference>
<proteinExistence type="predicted"/>
<evidence type="ECO:0000256" key="5">
    <source>
        <dbReference type="SAM" id="MobiDB-lite"/>
    </source>
</evidence>
<dbReference type="PROSITE" id="PS50127">
    <property type="entry name" value="UBC_2"/>
    <property type="match status" value="1"/>
</dbReference>
<feature type="region of interest" description="Disordered" evidence="5">
    <location>
        <begin position="935"/>
        <end position="955"/>
    </location>
</feature>
<sequence length="1224" mass="136612">MGLKQFNQDLAASRAISISAAVSNIRRGDSDGEAVFTWSSSNDVATTLDVQVLVLDVDSYPKSSSVMTFTESDHSAVDVSSILERLSPSLANKNIETIIRTVAEKLSAKLEPANDAPGVTDSDSMSDFDDYDEAGYDDNFDGDSFLPAASKELPSRHIEAAIFIRQLKRDLRIVQSAGISVGVFPRRPLRDAEFYSLSLRVMKLGIPEHALEAWGLKNEEYLVLLCRFAPNYPTISEIWNTAFEEWKPQFRFGKCSRPKPSVETSRLAFTKSFDGTADNRESADENGKRRDVKGASGGFVPLYMSNSINMLMNGDFLKLLHMRRSDGLSWDRAIRRQKLLTKEGHHILQQDDPLEDDTSDNSVFDNAMPSLSHDYALDDEEKLNLPMVAMQFALRRLVRCTKYCMVCHQRLEDEFEALKPYVCASPLCTYQFVTLGLGASIEHEIIHNPYVVDILISFFASALAHPKSVRQYPTGLNLKSVDTGSKANPSQHSVAEACFFERSIRFDPTDYSKHRSIKVGDTILVVIDGLEPSPTASILNGNLERHVCKVTNTVAGICSFEIVTTMTGPPNVLTLPEEECPTQVSNPTKEWVKVLVFQYSNDVDNLDASERSTALSLMLRGIPPVLDMRTYLLNNPSKRLTSWGRIDKNALTLLQWIISSNTSLILQDDAVPTLADSPKSDNLKKAEALNPNKVQGIPVHWMQFRFLQGTPERERLFMKELTAVSQSKSPESQFPSIFTWHGSPLRNWHSIIRTGLDFETISFGRSFGNGVYMSKEFLVSMHYSGKVSSPQKSTGPRAENYWPNSVLRPSSAISICEVVNQTKEFVSVEPHYVVNKIEWVQCRYLFVAVDPAPEAMKQPFPMKPTNACVGYISQCPSNQLAVRGTPVHIPLSAVPLNRKGFGQSFEQFKDQEILISKTKAASTPEIMDTLTSKTKETPRIKETPTETLDSDHGETDHELLLDSEDEAIDATTARYIKRRNSSTDSIRRTKLKSATYMSGGDSISKFKTKFLPGSLNLHTLPRLPDPSWASSPVALRSLNRAIKELHQIQSSSSEDIASLGWYIDFNNLSNVFHWIVELHSFDLELPLAQDMEKNGCTSIVLEFRFGANFPFSPPFVRVIRPRFLPFARGGGGHVTVGGAICSEILTNSGWSAAMAIEKVFIQIRLGLTELDPPARLDKTNGMNNTRDYAIGEAVDAYQRAARAHGWLVPEDLQQIGYAWVTNDD</sequence>
<keyword evidence="3" id="KW-0548">Nucleotidyltransferase</keyword>
<dbReference type="GO" id="GO:0003950">
    <property type="term" value="F:NAD+ poly-ADP-ribosyltransferase activity"/>
    <property type="evidence" value="ECO:0007669"/>
    <property type="project" value="InterPro"/>
</dbReference>
<evidence type="ECO:0000256" key="3">
    <source>
        <dbReference type="ARBA" id="ARBA00022695"/>
    </source>
</evidence>
<evidence type="ECO:0000256" key="2">
    <source>
        <dbReference type="ARBA" id="ARBA00022679"/>
    </source>
</evidence>
<dbReference type="GO" id="GO:0016779">
    <property type="term" value="F:nucleotidyltransferase activity"/>
    <property type="evidence" value="ECO:0007669"/>
    <property type="project" value="UniProtKB-KW"/>
</dbReference>
<dbReference type="PANTHER" id="PTHR21328">
    <property type="entry name" value="POLY ADP-RIBOSE POLYMERASE FAMILY, MEMBER PARP"/>
    <property type="match status" value="1"/>
</dbReference>
<dbReference type="OrthoDB" id="109543at2759"/>
<evidence type="ECO:0000256" key="4">
    <source>
        <dbReference type="ARBA" id="ARBA00023027"/>
    </source>
</evidence>
<gene>
    <name evidence="7" type="ORF">M441DRAFT_30713</name>
</gene>
<dbReference type="AlphaFoldDB" id="A0A2T3YW85"/>
<feature type="domain" description="UBC core" evidence="6">
    <location>
        <begin position="1036"/>
        <end position="1217"/>
    </location>
</feature>